<evidence type="ECO:0000259" key="15">
    <source>
        <dbReference type="Pfam" id="PF07715"/>
    </source>
</evidence>
<dbReference type="InterPro" id="IPR000531">
    <property type="entry name" value="Beta-barrel_TonB"/>
</dbReference>
<protein>
    <submittedName>
        <fullName evidence="16">TonB-dependent receptor</fullName>
    </submittedName>
</protein>
<evidence type="ECO:0000259" key="14">
    <source>
        <dbReference type="Pfam" id="PF00593"/>
    </source>
</evidence>
<comment type="caution">
    <text evidence="16">The sequence shown here is derived from an EMBL/GenBank/DDBJ whole genome shotgun (WGS) entry which is preliminary data.</text>
</comment>
<comment type="subcellular location">
    <subcellularLocation>
        <location evidence="1 11">Cell outer membrane</location>
        <topology evidence="1 11">Multi-pass membrane protein</topology>
    </subcellularLocation>
</comment>
<dbReference type="GO" id="GO:0044718">
    <property type="term" value="P:siderophore transmembrane transport"/>
    <property type="evidence" value="ECO:0007669"/>
    <property type="project" value="TreeGrafter"/>
</dbReference>
<evidence type="ECO:0000256" key="7">
    <source>
        <dbReference type="ARBA" id="ARBA00023077"/>
    </source>
</evidence>
<feature type="domain" description="TonB-dependent receptor plug" evidence="15">
    <location>
        <begin position="51"/>
        <end position="160"/>
    </location>
</feature>
<evidence type="ECO:0000256" key="8">
    <source>
        <dbReference type="ARBA" id="ARBA00023136"/>
    </source>
</evidence>
<evidence type="ECO:0000256" key="12">
    <source>
        <dbReference type="RuleBase" id="RU003357"/>
    </source>
</evidence>
<reference evidence="16" key="1">
    <citation type="journal article" date="2010" name="Int. J. Syst. Evol. Microbiol.">
        <title>Porticoccus litoralis gen. nov., sp. nov., a gammaproteobacterium isolated from the Yellow Sea.</title>
        <authorList>
            <person name="Oh H.M."/>
            <person name="Kim H."/>
            <person name="Kim K.M."/>
            <person name="Min G.S."/>
            <person name="Cho J.C."/>
        </authorList>
    </citation>
    <scope>NUCLEOTIDE SEQUENCE</scope>
    <source>
        <strain evidence="16">DSM 25064</strain>
    </source>
</reference>
<comment type="similarity">
    <text evidence="2">Belongs to the TonB-dependent receptor family. Hemoglobin/haptoglobin binding protein subfamily.</text>
</comment>
<dbReference type="RefSeq" id="WP_305169261.1">
    <property type="nucleotide sequence ID" value="NZ_JAUUUU010000001.1"/>
</dbReference>
<organism evidence="16 17">
    <name type="scientific">Porticoccus litoralis</name>
    <dbReference type="NCBI Taxonomy" id="434086"/>
    <lineage>
        <taxon>Bacteria</taxon>
        <taxon>Pseudomonadati</taxon>
        <taxon>Pseudomonadota</taxon>
        <taxon>Gammaproteobacteria</taxon>
        <taxon>Cellvibrionales</taxon>
        <taxon>Porticoccaceae</taxon>
        <taxon>Porticoccus</taxon>
    </lineage>
</organism>
<dbReference type="InterPro" id="IPR039426">
    <property type="entry name" value="TonB-dep_rcpt-like"/>
</dbReference>
<evidence type="ECO:0000256" key="10">
    <source>
        <dbReference type="ARBA" id="ARBA00023237"/>
    </source>
</evidence>
<keyword evidence="9 16" id="KW-0675">Receptor</keyword>
<evidence type="ECO:0000256" key="9">
    <source>
        <dbReference type="ARBA" id="ARBA00023170"/>
    </source>
</evidence>
<evidence type="ECO:0000256" key="2">
    <source>
        <dbReference type="ARBA" id="ARBA00008143"/>
    </source>
</evidence>
<dbReference type="PANTHER" id="PTHR30069:SF29">
    <property type="entry name" value="HEMOGLOBIN AND HEMOGLOBIN-HAPTOGLOBIN-BINDING PROTEIN 1-RELATED"/>
    <property type="match status" value="1"/>
</dbReference>
<gene>
    <name evidence="16" type="ORF">Q8A57_02080</name>
</gene>
<dbReference type="GO" id="GO:0015344">
    <property type="term" value="F:siderophore uptake transmembrane transporter activity"/>
    <property type="evidence" value="ECO:0007669"/>
    <property type="project" value="TreeGrafter"/>
</dbReference>
<dbReference type="Pfam" id="PF00593">
    <property type="entry name" value="TonB_dep_Rec_b-barrel"/>
    <property type="match status" value="1"/>
</dbReference>
<dbReference type="InterPro" id="IPR012910">
    <property type="entry name" value="Plug_dom"/>
</dbReference>
<sequence>MKCRWYVGTVFFVTLGCFADDFGEASDMDLMSLYGGEEFISIATGMTQPIAKAPAVASVVTAKEIEKMGARDIDEVLETIPGLHVARDSAGYNPIYTFRGIYASFNPQVLMLINGIPITNLFQGDRNTGWGGMPVQAISRIEVIRGPGSALYGADAFAGVINIVTHEANGEDSFETGARYGTYNTKEYWVSKSGTIGEVAFYGILEGLNTDGYNEKITSDAQSVLDSFTFTNASHAPGPVNMERENYDARIELAYKEFTFRAGGQVRSHGGDGAGTAQALVEDNGITSKRYNADLTYETAEIIKDLSLKIQASYLSTTQEIEGDLVLYPEGTSGPFFDPITSFPLYPGGFPDGVIGNPEVYERHSRLNITSFYKGFDKHEVGLGAGYYYGDLYKVKESRNYGINPYTFLPIMPGDPPVEVTDTPLAFLSEDERENNYVFLQDVWQLANDWELTAGVRYDHYSDFGDTVNPRLALVWSTTRNLTTKFLYGEAFRAPSFAQTRALFNPLFQGNAGLEPEELKSYELAFDYRAGYNLTFNLNAFYYEWEDIIQYVDSGTPGVKQAQNAGEQTGHGLEFEARWQATNKLELIGNLAWQKSEDKNLNKDSANSPEKQVYIQADWEFLPHWFMNVQANWVMDRNRASGDPRSDIDNYALVDLTLRRKSLWNNIDVALIVKNLFDEDAREPTQNSDFGPLIYDDLPLAGQTVMGEIRYRF</sequence>
<evidence type="ECO:0000256" key="13">
    <source>
        <dbReference type="SAM" id="SignalP"/>
    </source>
</evidence>
<dbReference type="Proteomes" id="UP001178354">
    <property type="component" value="Unassembled WGS sequence"/>
</dbReference>
<keyword evidence="5 11" id="KW-0812">Transmembrane</keyword>
<dbReference type="CDD" id="cd01347">
    <property type="entry name" value="ligand_gated_channel"/>
    <property type="match status" value="1"/>
</dbReference>
<evidence type="ECO:0000256" key="1">
    <source>
        <dbReference type="ARBA" id="ARBA00004571"/>
    </source>
</evidence>
<evidence type="ECO:0000256" key="6">
    <source>
        <dbReference type="ARBA" id="ARBA00022729"/>
    </source>
</evidence>
<dbReference type="AlphaFoldDB" id="A0AAW8AYE0"/>
<keyword evidence="7 12" id="KW-0798">TonB box</keyword>
<feature type="signal peptide" evidence="13">
    <location>
        <begin position="1"/>
        <end position="19"/>
    </location>
</feature>
<name>A0AAW8AYE0_9GAMM</name>
<keyword evidence="4 11" id="KW-1134">Transmembrane beta strand</keyword>
<accession>A0AAW8AYE0</accession>
<keyword evidence="6 13" id="KW-0732">Signal</keyword>
<evidence type="ECO:0000256" key="5">
    <source>
        <dbReference type="ARBA" id="ARBA00022692"/>
    </source>
</evidence>
<dbReference type="SUPFAM" id="SSF56935">
    <property type="entry name" value="Porins"/>
    <property type="match status" value="1"/>
</dbReference>
<proteinExistence type="inferred from homology"/>
<evidence type="ECO:0000256" key="11">
    <source>
        <dbReference type="PROSITE-ProRule" id="PRU01360"/>
    </source>
</evidence>
<feature type="chain" id="PRO_5043981424" evidence="13">
    <location>
        <begin position="20"/>
        <end position="713"/>
    </location>
</feature>
<dbReference type="GO" id="GO:0009279">
    <property type="term" value="C:cell outer membrane"/>
    <property type="evidence" value="ECO:0007669"/>
    <property type="project" value="UniProtKB-SubCell"/>
</dbReference>
<dbReference type="PROSITE" id="PS52016">
    <property type="entry name" value="TONB_DEPENDENT_REC_3"/>
    <property type="match status" value="1"/>
</dbReference>
<reference evidence="16" key="2">
    <citation type="submission" date="2023-08" db="EMBL/GenBank/DDBJ databases">
        <authorList>
            <person name="Luo J."/>
        </authorList>
    </citation>
    <scope>NUCLEOTIDE SEQUENCE</scope>
    <source>
        <strain evidence="16">DSM 25064</strain>
    </source>
</reference>
<dbReference type="PROSITE" id="PS51257">
    <property type="entry name" value="PROKAR_LIPOPROTEIN"/>
    <property type="match status" value="1"/>
</dbReference>
<keyword evidence="8 11" id="KW-0472">Membrane</keyword>
<dbReference type="Pfam" id="PF07715">
    <property type="entry name" value="Plug"/>
    <property type="match status" value="1"/>
</dbReference>
<evidence type="ECO:0000313" key="17">
    <source>
        <dbReference type="Proteomes" id="UP001178354"/>
    </source>
</evidence>
<keyword evidence="3 11" id="KW-0813">Transport</keyword>
<keyword evidence="10 11" id="KW-0998">Cell outer membrane</keyword>
<evidence type="ECO:0000256" key="4">
    <source>
        <dbReference type="ARBA" id="ARBA00022452"/>
    </source>
</evidence>
<dbReference type="InterPro" id="IPR037066">
    <property type="entry name" value="Plug_dom_sf"/>
</dbReference>
<dbReference type="EMBL" id="JAUUUU010000001">
    <property type="protein sequence ID" value="MDP1519752.1"/>
    <property type="molecule type" value="Genomic_DNA"/>
</dbReference>
<feature type="domain" description="TonB-dependent receptor-like beta-barrel" evidence="14">
    <location>
        <begin position="273"/>
        <end position="676"/>
    </location>
</feature>
<dbReference type="Gene3D" id="2.40.170.20">
    <property type="entry name" value="TonB-dependent receptor, beta-barrel domain"/>
    <property type="match status" value="1"/>
</dbReference>
<dbReference type="InterPro" id="IPR036942">
    <property type="entry name" value="Beta-barrel_TonB_sf"/>
</dbReference>
<keyword evidence="17" id="KW-1185">Reference proteome</keyword>
<dbReference type="Gene3D" id="2.170.130.10">
    <property type="entry name" value="TonB-dependent receptor, plug domain"/>
    <property type="match status" value="1"/>
</dbReference>
<evidence type="ECO:0000256" key="3">
    <source>
        <dbReference type="ARBA" id="ARBA00022448"/>
    </source>
</evidence>
<dbReference type="PANTHER" id="PTHR30069">
    <property type="entry name" value="TONB-DEPENDENT OUTER MEMBRANE RECEPTOR"/>
    <property type="match status" value="1"/>
</dbReference>
<evidence type="ECO:0000313" key="16">
    <source>
        <dbReference type="EMBL" id="MDP1519752.1"/>
    </source>
</evidence>